<organism evidence="13 14">
    <name type="scientific">Aquirhabdus parva</name>
    <dbReference type="NCBI Taxonomy" id="2283318"/>
    <lineage>
        <taxon>Bacteria</taxon>
        <taxon>Pseudomonadati</taxon>
        <taxon>Pseudomonadota</taxon>
        <taxon>Gammaproteobacteria</taxon>
        <taxon>Moraxellales</taxon>
        <taxon>Moraxellaceae</taxon>
        <taxon>Aquirhabdus</taxon>
    </lineage>
</organism>
<dbReference type="PANTHER" id="PTHR21098">
    <property type="entry name" value="RIBOFLAVIN SYNTHASE ALPHA CHAIN"/>
    <property type="match status" value="1"/>
</dbReference>
<dbReference type="OrthoDB" id="9788537at2"/>
<keyword evidence="14" id="KW-1185">Reference proteome</keyword>
<gene>
    <name evidence="13" type="ORF">HYN46_02385</name>
</gene>
<feature type="repeat" description="Lumazine-binding" evidence="11">
    <location>
        <begin position="104"/>
        <end position="200"/>
    </location>
</feature>
<dbReference type="NCBIfam" id="NF006767">
    <property type="entry name" value="PRK09289.1"/>
    <property type="match status" value="1"/>
</dbReference>
<evidence type="ECO:0000256" key="2">
    <source>
        <dbReference type="ARBA" id="ARBA00002803"/>
    </source>
</evidence>
<keyword evidence="8 13" id="KW-0808">Transferase</keyword>
<dbReference type="GO" id="GO:0009231">
    <property type="term" value="P:riboflavin biosynthetic process"/>
    <property type="evidence" value="ECO:0007669"/>
    <property type="project" value="UniProtKB-KW"/>
</dbReference>
<evidence type="ECO:0000256" key="10">
    <source>
        <dbReference type="NCBIfam" id="TIGR00187"/>
    </source>
</evidence>
<dbReference type="KEGG" id="mbah:HYN46_02385"/>
<feature type="domain" description="Lumazine-binding" evidence="12">
    <location>
        <begin position="1"/>
        <end position="103"/>
    </location>
</feature>
<evidence type="ECO:0000259" key="12">
    <source>
        <dbReference type="PROSITE" id="PS51177"/>
    </source>
</evidence>
<comment type="subunit">
    <text evidence="4">Homotrimer.</text>
</comment>
<evidence type="ECO:0000256" key="8">
    <source>
        <dbReference type="ARBA" id="ARBA00022679"/>
    </source>
</evidence>
<keyword evidence="7" id="KW-0686">Riboflavin biosynthesis</keyword>
<evidence type="ECO:0000256" key="6">
    <source>
        <dbReference type="ARBA" id="ARBA00013950"/>
    </source>
</evidence>
<dbReference type="InterPro" id="IPR017938">
    <property type="entry name" value="Riboflavin_synthase-like_b-brl"/>
</dbReference>
<dbReference type="GO" id="GO:0004746">
    <property type="term" value="F:riboflavin synthase activity"/>
    <property type="evidence" value="ECO:0007669"/>
    <property type="project" value="UniProtKB-UniRule"/>
</dbReference>
<evidence type="ECO:0000256" key="11">
    <source>
        <dbReference type="PROSITE-ProRule" id="PRU00524"/>
    </source>
</evidence>
<name>A0A345P3G5_9GAMM</name>
<evidence type="ECO:0000313" key="13">
    <source>
        <dbReference type="EMBL" id="AXI01824.1"/>
    </source>
</evidence>
<dbReference type="NCBIfam" id="NF009566">
    <property type="entry name" value="PRK13020.1"/>
    <property type="match status" value="1"/>
</dbReference>
<dbReference type="FunFam" id="2.40.30.20:FF:000004">
    <property type="entry name" value="Riboflavin synthase, alpha subunit"/>
    <property type="match status" value="1"/>
</dbReference>
<dbReference type="EC" id="2.5.1.9" evidence="5 10"/>
<sequence>MFTGIIESVGLVRAITPQGGDVRVTIQTANSQKSAGLSMGDVHLGDSIATNGICLTVIDMAADYFVADVSSETLRRTTLGQWKTGTQVNLEKALLPTTRLGGHLVSGHVDGLGEVIVHRQDARSLYYEVRAPRELARYLAEKGSITVDGISLTINHLNGAVLSLNLVPHTAKHTNIDDWKVGSLVNLEVDVLARYLERLMLGDRAADTGSYSESRQGVTLALLQESGFLNRR</sequence>
<dbReference type="FunFam" id="2.40.30.20:FF:000003">
    <property type="entry name" value="Riboflavin synthase, alpha subunit"/>
    <property type="match status" value="1"/>
</dbReference>
<dbReference type="Proteomes" id="UP000253940">
    <property type="component" value="Chromosome"/>
</dbReference>
<evidence type="ECO:0000256" key="4">
    <source>
        <dbReference type="ARBA" id="ARBA00011233"/>
    </source>
</evidence>
<proteinExistence type="predicted"/>
<dbReference type="RefSeq" id="WP_114897934.1">
    <property type="nucleotide sequence ID" value="NZ_CP031222.1"/>
</dbReference>
<dbReference type="InterPro" id="IPR023366">
    <property type="entry name" value="ATP_synth_asu-like_sf"/>
</dbReference>
<comment type="function">
    <text evidence="2">Catalyzes the dismutation of two molecules of 6,7-dimethyl-8-ribityllumazine, resulting in the formation of riboflavin and 5-amino-6-(D-ribitylamino)uracil.</text>
</comment>
<evidence type="ECO:0000256" key="7">
    <source>
        <dbReference type="ARBA" id="ARBA00022619"/>
    </source>
</evidence>
<dbReference type="AlphaFoldDB" id="A0A345P3G5"/>
<dbReference type="InterPro" id="IPR001783">
    <property type="entry name" value="Lumazine-bd"/>
</dbReference>
<feature type="domain" description="Lumazine-binding" evidence="12">
    <location>
        <begin position="104"/>
        <end position="200"/>
    </location>
</feature>
<dbReference type="PIRSF" id="PIRSF000498">
    <property type="entry name" value="Riboflavin_syn_A"/>
    <property type="match status" value="1"/>
</dbReference>
<feature type="repeat" description="Lumazine-binding" evidence="11">
    <location>
        <begin position="1"/>
        <end position="103"/>
    </location>
</feature>
<evidence type="ECO:0000256" key="3">
    <source>
        <dbReference type="ARBA" id="ARBA00004887"/>
    </source>
</evidence>
<dbReference type="InterPro" id="IPR026017">
    <property type="entry name" value="Lumazine-bd_dom"/>
</dbReference>
<dbReference type="CDD" id="cd00402">
    <property type="entry name" value="Riboflavin_synthase_like"/>
    <property type="match status" value="1"/>
</dbReference>
<dbReference type="SUPFAM" id="SSF63380">
    <property type="entry name" value="Riboflavin synthase domain-like"/>
    <property type="match status" value="2"/>
</dbReference>
<evidence type="ECO:0000256" key="5">
    <source>
        <dbReference type="ARBA" id="ARBA00012827"/>
    </source>
</evidence>
<protein>
    <recommendedName>
        <fullName evidence="6 10">Riboflavin synthase</fullName>
        <ecNumber evidence="5 10">2.5.1.9</ecNumber>
    </recommendedName>
</protein>
<keyword evidence="9" id="KW-0677">Repeat</keyword>
<reference evidence="13 14" key="1">
    <citation type="submission" date="2018-07" db="EMBL/GenBank/DDBJ databases">
        <title>Genome sequencing of Moraxellaceae gen. HYN0046.</title>
        <authorList>
            <person name="Kim M."/>
            <person name="Yi H."/>
        </authorList>
    </citation>
    <scope>NUCLEOTIDE SEQUENCE [LARGE SCALE GENOMIC DNA]</scope>
    <source>
        <strain evidence="13 14">HYN0046</strain>
    </source>
</reference>
<evidence type="ECO:0000313" key="14">
    <source>
        <dbReference type="Proteomes" id="UP000253940"/>
    </source>
</evidence>
<dbReference type="NCBIfam" id="TIGR00187">
    <property type="entry name" value="ribE"/>
    <property type="match status" value="1"/>
</dbReference>
<comment type="pathway">
    <text evidence="3">Cofactor biosynthesis; riboflavin biosynthesis; riboflavin from 2-hydroxy-3-oxobutyl phosphate and 5-amino-6-(D-ribitylamino)uracil: step 2/2.</text>
</comment>
<dbReference type="EMBL" id="CP031222">
    <property type="protein sequence ID" value="AXI01824.1"/>
    <property type="molecule type" value="Genomic_DNA"/>
</dbReference>
<accession>A0A345P3G5</accession>
<dbReference type="PROSITE" id="PS51177">
    <property type="entry name" value="LUMAZINE_BIND"/>
    <property type="match status" value="2"/>
</dbReference>
<evidence type="ECO:0000256" key="1">
    <source>
        <dbReference type="ARBA" id="ARBA00000968"/>
    </source>
</evidence>
<dbReference type="PANTHER" id="PTHR21098:SF12">
    <property type="entry name" value="RIBOFLAVIN SYNTHASE"/>
    <property type="match status" value="1"/>
</dbReference>
<dbReference type="Pfam" id="PF00677">
    <property type="entry name" value="Lum_binding"/>
    <property type="match status" value="2"/>
</dbReference>
<dbReference type="Gene3D" id="2.40.30.20">
    <property type="match status" value="2"/>
</dbReference>
<comment type="catalytic activity">
    <reaction evidence="1">
        <text>2 6,7-dimethyl-8-(1-D-ribityl)lumazine + H(+) = 5-amino-6-(D-ribitylamino)uracil + riboflavin</text>
        <dbReference type="Rhea" id="RHEA:20772"/>
        <dbReference type="ChEBI" id="CHEBI:15378"/>
        <dbReference type="ChEBI" id="CHEBI:15934"/>
        <dbReference type="ChEBI" id="CHEBI:57986"/>
        <dbReference type="ChEBI" id="CHEBI:58201"/>
        <dbReference type="EC" id="2.5.1.9"/>
    </reaction>
</comment>
<evidence type="ECO:0000256" key="9">
    <source>
        <dbReference type="ARBA" id="ARBA00022737"/>
    </source>
</evidence>